<evidence type="ECO:0000313" key="4">
    <source>
        <dbReference type="EMBL" id="PXX43092.1"/>
    </source>
</evidence>
<evidence type="ECO:0000256" key="2">
    <source>
        <dbReference type="ARBA" id="ARBA00023315"/>
    </source>
</evidence>
<dbReference type="Proteomes" id="UP000247792">
    <property type="component" value="Unassembled WGS sequence"/>
</dbReference>
<dbReference type="EMBL" id="QJKB01000004">
    <property type="protein sequence ID" value="PXX43092.1"/>
    <property type="molecule type" value="Genomic_DNA"/>
</dbReference>
<dbReference type="InterPro" id="IPR000182">
    <property type="entry name" value="GNAT_dom"/>
</dbReference>
<accession>A0A318JRY8</accession>
<reference evidence="4 5" key="1">
    <citation type="submission" date="2018-05" db="EMBL/GenBank/DDBJ databases">
        <title>Genomic Encyclopedia of Type Strains, Phase IV (KMG-IV): sequencing the most valuable type-strain genomes for metagenomic binning, comparative biology and taxonomic classification.</title>
        <authorList>
            <person name="Goeker M."/>
        </authorList>
    </citation>
    <scope>NUCLEOTIDE SEQUENCE [LARGE SCALE GENOMIC DNA]</scope>
    <source>
        <strain evidence="4 5">DSM 19792</strain>
    </source>
</reference>
<dbReference type="InterPro" id="IPR050680">
    <property type="entry name" value="YpeA/RimI_acetyltransf"/>
</dbReference>
<comment type="caution">
    <text evidence="4">The sequence shown here is derived from an EMBL/GenBank/DDBJ whole genome shotgun (WGS) entry which is preliminary data.</text>
</comment>
<evidence type="ECO:0000256" key="1">
    <source>
        <dbReference type="ARBA" id="ARBA00022679"/>
    </source>
</evidence>
<proteinExistence type="predicted"/>
<dbReference type="OrthoDB" id="336415at2"/>
<protein>
    <submittedName>
        <fullName evidence="4">Acetyltransferase (GNAT) family protein</fullName>
    </submittedName>
</protein>
<dbReference type="RefSeq" id="WP_110255654.1">
    <property type="nucleotide sequence ID" value="NZ_QJKB01000004.1"/>
</dbReference>
<keyword evidence="2" id="KW-0012">Acyltransferase</keyword>
<evidence type="ECO:0000259" key="3">
    <source>
        <dbReference type="PROSITE" id="PS51186"/>
    </source>
</evidence>
<name>A0A318JRY8_9BURK</name>
<dbReference type="PROSITE" id="PS51186">
    <property type="entry name" value="GNAT"/>
    <property type="match status" value="1"/>
</dbReference>
<dbReference type="CDD" id="cd04301">
    <property type="entry name" value="NAT_SF"/>
    <property type="match status" value="1"/>
</dbReference>
<feature type="domain" description="N-acetyltransferase" evidence="3">
    <location>
        <begin position="3"/>
        <end position="161"/>
    </location>
</feature>
<dbReference type="GO" id="GO:0016747">
    <property type="term" value="F:acyltransferase activity, transferring groups other than amino-acyl groups"/>
    <property type="evidence" value="ECO:0007669"/>
    <property type="project" value="InterPro"/>
</dbReference>
<dbReference type="InterPro" id="IPR016181">
    <property type="entry name" value="Acyl_CoA_acyltransferase"/>
</dbReference>
<dbReference type="Pfam" id="PF00583">
    <property type="entry name" value="Acetyltransf_1"/>
    <property type="match status" value="1"/>
</dbReference>
<keyword evidence="1 4" id="KW-0808">Transferase</keyword>
<dbReference type="AlphaFoldDB" id="A0A318JRY8"/>
<dbReference type="Gene3D" id="3.40.630.30">
    <property type="match status" value="1"/>
</dbReference>
<gene>
    <name evidence="4" type="ORF">DFR42_10493</name>
</gene>
<evidence type="ECO:0000313" key="5">
    <source>
        <dbReference type="Proteomes" id="UP000247792"/>
    </source>
</evidence>
<organism evidence="4 5">
    <name type="scientific">Undibacterium pigrum</name>
    <dbReference type="NCBI Taxonomy" id="401470"/>
    <lineage>
        <taxon>Bacteria</taxon>
        <taxon>Pseudomonadati</taxon>
        <taxon>Pseudomonadota</taxon>
        <taxon>Betaproteobacteria</taxon>
        <taxon>Burkholderiales</taxon>
        <taxon>Oxalobacteraceae</taxon>
        <taxon>Undibacterium</taxon>
    </lineage>
</organism>
<keyword evidence="5" id="KW-1185">Reference proteome</keyword>
<dbReference type="PANTHER" id="PTHR43420">
    <property type="entry name" value="ACETYLTRANSFERASE"/>
    <property type="match status" value="1"/>
</dbReference>
<sequence length="161" mass="17731">MSLRFSPLLPQHQDLLWNFLHIALWDPSPAGLRPLETLQLPPVRIYAENWGRDSDLGVIAILEGEADPIGACWMRLVPDGMGLAFIDEQTPQLGIALLPAYQHKGYGKSMMLAALDVARQHGIKQVSLTVHPQNPAAGMYASCGFVQTGVRNSYLLMQVTL</sequence>
<dbReference type="SUPFAM" id="SSF55729">
    <property type="entry name" value="Acyl-CoA N-acyltransferases (Nat)"/>
    <property type="match status" value="1"/>
</dbReference>